<evidence type="ECO:0000256" key="5">
    <source>
        <dbReference type="SAM" id="MobiDB-lite"/>
    </source>
</evidence>
<accession>A0A1V9XZ86</accession>
<keyword evidence="1" id="KW-0479">Metal-binding</keyword>
<evidence type="ECO:0000256" key="2">
    <source>
        <dbReference type="ARBA" id="ARBA00022771"/>
    </source>
</evidence>
<dbReference type="Gene3D" id="3.30.40.10">
    <property type="entry name" value="Zinc/RING finger domain, C3HC4 (zinc finger)"/>
    <property type="match status" value="1"/>
</dbReference>
<gene>
    <name evidence="8" type="ORF">BIW11_06170</name>
</gene>
<dbReference type="InterPro" id="IPR017455">
    <property type="entry name" value="Znf_FYVE-rel"/>
</dbReference>
<dbReference type="PROSITE" id="PS50178">
    <property type="entry name" value="ZF_FYVE"/>
    <property type="match status" value="1"/>
</dbReference>
<feature type="domain" description="RabBD" evidence="7">
    <location>
        <begin position="68"/>
        <end position="191"/>
    </location>
</feature>
<dbReference type="SUPFAM" id="SSF57903">
    <property type="entry name" value="FYVE/PHD zinc finger"/>
    <property type="match status" value="1"/>
</dbReference>
<dbReference type="OrthoDB" id="270970at2759"/>
<feature type="compositionally biased region" description="Low complexity" evidence="5">
    <location>
        <begin position="347"/>
        <end position="368"/>
    </location>
</feature>
<dbReference type="GO" id="GO:0006887">
    <property type="term" value="P:exocytosis"/>
    <property type="evidence" value="ECO:0007669"/>
    <property type="project" value="TreeGrafter"/>
</dbReference>
<dbReference type="PANTHER" id="PTHR45729:SF6">
    <property type="entry name" value="RABPHILIN, ISOFORM A"/>
    <property type="match status" value="1"/>
</dbReference>
<keyword evidence="2 4" id="KW-0863">Zinc-finger</keyword>
<dbReference type="InterPro" id="IPR010911">
    <property type="entry name" value="Rab_BD"/>
</dbReference>
<dbReference type="InterPro" id="IPR013083">
    <property type="entry name" value="Znf_RING/FYVE/PHD"/>
</dbReference>
<dbReference type="InterPro" id="IPR043566">
    <property type="entry name" value="Rabphilin/DOC2/Noc2"/>
</dbReference>
<dbReference type="Pfam" id="PF02318">
    <property type="entry name" value="FYVE_2"/>
    <property type="match status" value="1"/>
</dbReference>
<keyword evidence="9" id="KW-1185">Reference proteome</keyword>
<evidence type="ECO:0000256" key="3">
    <source>
        <dbReference type="ARBA" id="ARBA00022833"/>
    </source>
</evidence>
<keyword evidence="3" id="KW-0862">Zinc</keyword>
<feature type="compositionally biased region" description="Basic and acidic residues" evidence="5">
    <location>
        <begin position="477"/>
        <end position="487"/>
    </location>
</feature>
<dbReference type="EMBL" id="MNPL01001817">
    <property type="protein sequence ID" value="OQR78794.1"/>
    <property type="molecule type" value="Genomic_DNA"/>
</dbReference>
<dbReference type="Proteomes" id="UP000192247">
    <property type="component" value="Unassembled WGS sequence"/>
</dbReference>
<evidence type="ECO:0000259" key="7">
    <source>
        <dbReference type="PROSITE" id="PS50916"/>
    </source>
</evidence>
<dbReference type="PROSITE" id="PS50916">
    <property type="entry name" value="RABBD"/>
    <property type="match status" value="1"/>
</dbReference>
<feature type="compositionally biased region" description="Polar residues" evidence="5">
    <location>
        <begin position="446"/>
        <end position="457"/>
    </location>
</feature>
<dbReference type="InParanoid" id="A0A1V9XZ86"/>
<feature type="compositionally biased region" description="Basic residues" evidence="5">
    <location>
        <begin position="411"/>
        <end position="420"/>
    </location>
</feature>
<dbReference type="STRING" id="418985.A0A1V9XZ86"/>
<feature type="region of interest" description="Disordered" evidence="5">
    <location>
        <begin position="443"/>
        <end position="487"/>
    </location>
</feature>
<dbReference type="GO" id="GO:0006886">
    <property type="term" value="P:intracellular protein transport"/>
    <property type="evidence" value="ECO:0007669"/>
    <property type="project" value="InterPro"/>
</dbReference>
<feature type="region of interest" description="Disordered" evidence="5">
    <location>
        <begin position="401"/>
        <end position="420"/>
    </location>
</feature>
<dbReference type="AlphaFoldDB" id="A0A1V9XZ86"/>
<evidence type="ECO:0000256" key="1">
    <source>
        <dbReference type="ARBA" id="ARBA00022723"/>
    </source>
</evidence>
<dbReference type="InterPro" id="IPR011011">
    <property type="entry name" value="Znf_FYVE_PHD"/>
</dbReference>
<reference evidence="8 9" key="1">
    <citation type="journal article" date="2017" name="Gigascience">
        <title>Draft genome of the honey bee ectoparasitic mite, Tropilaelaps mercedesae, is shaped by the parasitic life history.</title>
        <authorList>
            <person name="Dong X."/>
            <person name="Armstrong S.D."/>
            <person name="Xia D."/>
            <person name="Makepeace B.L."/>
            <person name="Darby A.C."/>
            <person name="Kadowaki T."/>
        </authorList>
    </citation>
    <scope>NUCLEOTIDE SEQUENCE [LARGE SCALE GENOMIC DNA]</scope>
    <source>
        <strain evidence="8">Wuxi-XJTLU</strain>
    </source>
</reference>
<evidence type="ECO:0000259" key="6">
    <source>
        <dbReference type="PROSITE" id="PS50178"/>
    </source>
</evidence>
<comment type="caution">
    <text evidence="8">The sequence shown here is derived from an EMBL/GenBank/DDBJ whole genome shotgun (WGS) entry which is preliminary data.</text>
</comment>
<name>A0A1V9XZ86_9ACAR</name>
<feature type="domain" description="FYVE-type" evidence="6">
    <location>
        <begin position="117"/>
        <end position="179"/>
    </location>
</feature>
<protein>
    <submittedName>
        <fullName evidence="8">Rab effector Noc2-like</fullName>
    </submittedName>
</protein>
<organism evidence="8 9">
    <name type="scientific">Tropilaelaps mercedesae</name>
    <dbReference type="NCBI Taxonomy" id="418985"/>
    <lineage>
        <taxon>Eukaryota</taxon>
        <taxon>Metazoa</taxon>
        <taxon>Ecdysozoa</taxon>
        <taxon>Arthropoda</taxon>
        <taxon>Chelicerata</taxon>
        <taxon>Arachnida</taxon>
        <taxon>Acari</taxon>
        <taxon>Parasitiformes</taxon>
        <taxon>Mesostigmata</taxon>
        <taxon>Gamasina</taxon>
        <taxon>Dermanyssoidea</taxon>
        <taxon>Laelapidae</taxon>
        <taxon>Tropilaelaps</taxon>
    </lineage>
</organism>
<proteinExistence type="predicted"/>
<dbReference type="GO" id="GO:0031267">
    <property type="term" value="F:small GTPase binding"/>
    <property type="evidence" value="ECO:0007669"/>
    <property type="project" value="InterPro"/>
</dbReference>
<evidence type="ECO:0000313" key="8">
    <source>
        <dbReference type="EMBL" id="OQR78794.1"/>
    </source>
</evidence>
<feature type="region of interest" description="Disordered" evidence="5">
    <location>
        <begin position="335"/>
        <end position="373"/>
    </location>
</feature>
<dbReference type="PANTHER" id="PTHR45729">
    <property type="entry name" value="RABPHILIN, ISOFORM A"/>
    <property type="match status" value="1"/>
</dbReference>
<dbReference type="InterPro" id="IPR041282">
    <property type="entry name" value="FYVE_2"/>
</dbReference>
<evidence type="ECO:0000313" key="9">
    <source>
        <dbReference type="Proteomes" id="UP000192247"/>
    </source>
</evidence>
<sequence length="487" mass="53458">MDAIGSSRSFLPDDISEGTTRNRTMSILQQQNILFQKERGPWACPNDRELALRAKVRSGWSIKSDHVFGIPGPLTDKERSKILEVVQKADRVEQMEQERIVKLVTQMEKMKHCCVLGQGSGQCHMCGSPFRLLISNAQRCSVCSQGVCSKCGLNAIILQSGTMQRDVVWLCKICHETREVWKKTGAWFFKSLPSYALQAIERERRARLSAQHFSQSNPVQMIRYRERYKDHLEPSTPGMTPAESHIDIKRTVYVSDSDDSSDDSLGDSARCVVERESAGQPGIADNSTGHSLPARKYMATNVLQRTPFHSAVRERRGNMNFGSLAEQVITQDIESAGSGGQKRALHSTNSTGSSTSTGTNSESLSSGLAGPMSKSAMSIDSLAQALDSAAAFAGNGAEFQPASPNELQSSGRHKKHKSSIYKRIRKSLRNATIGHALSFNEKRCSQHSVGSAGNSKSVDARQDHHLAASGATPRRPSTTDDLKYSEL</sequence>
<dbReference type="GO" id="GO:0008270">
    <property type="term" value="F:zinc ion binding"/>
    <property type="evidence" value="ECO:0007669"/>
    <property type="project" value="UniProtKB-KW"/>
</dbReference>
<evidence type="ECO:0000256" key="4">
    <source>
        <dbReference type="PROSITE-ProRule" id="PRU00091"/>
    </source>
</evidence>